<sequence length="96" mass="11139">MSSPTLNASIQHPANRRPPLRSAMWDHASSVTNTKLTMWVSNYCYHGFSKPSWLPDKDSEKEKTYNPDHKYCGLYILCGVQYSTITQTSQYMWMVE</sequence>
<protein>
    <submittedName>
        <fullName evidence="2">Uncharacterized protein</fullName>
    </submittedName>
</protein>
<evidence type="ECO:0000256" key="1">
    <source>
        <dbReference type="SAM" id="MobiDB-lite"/>
    </source>
</evidence>
<dbReference type="AlphaFoldDB" id="A0A5B7K7Y8"/>
<evidence type="ECO:0000313" key="3">
    <source>
        <dbReference type="Proteomes" id="UP000324222"/>
    </source>
</evidence>
<name>A0A5B7K7Y8_PORTR</name>
<feature type="region of interest" description="Disordered" evidence="1">
    <location>
        <begin position="1"/>
        <end position="20"/>
    </location>
</feature>
<dbReference type="EMBL" id="VSRR010144482">
    <property type="protein sequence ID" value="MPD05111.1"/>
    <property type="molecule type" value="Genomic_DNA"/>
</dbReference>
<gene>
    <name evidence="2" type="ORF">E2C01_100838</name>
</gene>
<feature type="compositionally biased region" description="Polar residues" evidence="1">
    <location>
        <begin position="1"/>
        <end position="12"/>
    </location>
</feature>
<evidence type="ECO:0000313" key="2">
    <source>
        <dbReference type="EMBL" id="MPD05111.1"/>
    </source>
</evidence>
<reference evidence="2 3" key="1">
    <citation type="submission" date="2019-05" db="EMBL/GenBank/DDBJ databases">
        <title>Another draft genome of Portunus trituberculatus and its Hox gene families provides insights of decapod evolution.</title>
        <authorList>
            <person name="Jeong J.-H."/>
            <person name="Song I."/>
            <person name="Kim S."/>
            <person name="Choi T."/>
            <person name="Kim D."/>
            <person name="Ryu S."/>
            <person name="Kim W."/>
        </authorList>
    </citation>
    <scope>NUCLEOTIDE SEQUENCE [LARGE SCALE GENOMIC DNA]</scope>
    <source>
        <tissue evidence="2">Muscle</tissue>
    </source>
</reference>
<dbReference type="Proteomes" id="UP000324222">
    <property type="component" value="Unassembled WGS sequence"/>
</dbReference>
<organism evidence="2 3">
    <name type="scientific">Portunus trituberculatus</name>
    <name type="common">Swimming crab</name>
    <name type="synonym">Neptunus trituberculatus</name>
    <dbReference type="NCBI Taxonomy" id="210409"/>
    <lineage>
        <taxon>Eukaryota</taxon>
        <taxon>Metazoa</taxon>
        <taxon>Ecdysozoa</taxon>
        <taxon>Arthropoda</taxon>
        <taxon>Crustacea</taxon>
        <taxon>Multicrustacea</taxon>
        <taxon>Malacostraca</taxon>
        <taxon>Eumalacostraca</taxon>
        <taxon>Eucarida</taxon>
        <taxon>Decapoda</taxon>
        <taxon>Pleocyemata</taxon>
        <taxon>Brachyura</taxon>
        <taxon>Eubrachyura</taxon>
        <taxon>Portunoidea</taxon>
        <taxon>Portunidae</taxon>
        <taxon>Portuninae</taxon>
        <taxon>Portunus</taxon>
    </lineage>
</organism>
<proteinExistence type="predicted"/>
<accession>A0A5B7K7Y8</accession>
<comment type="caution">
    <text evidence="2">The sequence shown here is derived from an EMBL/GenBank/DDBJ whole genome shotgun (WGS) entry which is preliminary data.</text>
</comment>
<keyword evidence="3" id="KW-1185">Reference proteome</keyword>